<sequence>MQRRSASATANPLRPGLAVLMVMLMLVPGLAGAAVRAWFDRDRMHVGETVSLNIECDSATCGQPDLSPLDKDFDQLSTSNSRSVNIVNGQTSARQLWAVAVQPRHEGVITVPALAVGSERTAPVQLTVLPASQATQRSGDDIFIEYDASPREAYVQQQLHATVKLYYAVNLTDGVLDELTAPGVVVQKLAQDRSYESEQGGRRYHVLERRYAVFAEKSGPLTLPAINFRGRALSARDPGGFFSRGNAVSARANAIDLVIKARPADSGSGPWLPAESVELRAEGAGASVGHSAIKGKVGEPVTLTLTVQAKGQTFEQIPELTLPEVDGAEVYPDKAVTRTRDDGDWVYGERSRKFAIVPSRPGTLHVPAVTLEWWNTQTNTMATATTAAFDITVEGVAGAAAPVRPIISTPAGDALPVAGEVAPVAAQAGPWRAIALASLGLWAVTLVTGYLLWRRTRAPVVRRPNTAQGADAAALGARGAFARAAAAGQAGASARHLLAWARAEGLAVQNLGELADQLDDDAQKQAIGALQAALYGTTPGIAMPPLATVFGNGFRRRPRASAAANEDELPRLWPSDDPSFRQNRGTR</sequence>
<dbReference type="InterPro" id="IPR057699">
    <property type="entry name" value="DUF7939"/>
</dbReference>
<dbReference type="PANTHER" id="PTHR40940">
    <property type="entry name" value="PROTEIN BATD-RELATED"/>
    <property type="match status" value="1"/>
</dbReference>
<keyword evidence="2" id="KW-1133">Transmembrane helix</keyword>
<feature type="transmembrane region" description="Helical" evidence="2">
    <location>
        <begin position="431"/>
        <end position="453"/>
    </location>
</feature>
<keyword evidence="2" id="KW-0812">Transmembrane</keyword>
<evidence type="ECO:0000259" key="3">
    <source>
        <dbReference type="Pfam" id="PF25607"/>
    </source>
</evidence>
<keyword evidence="2" id="KW-0472">Membrane</keyword>
<name>A0ABY6BHD4_9GAMM</name>
<evidence type="ECO:0000313" key="5">
    <source>
        <dbReference type="Proteomes" id="UP001064632"/>
    </source>
</evidence>
<protein>
    <submittedName>
        <fullName evidence="4">BatD family protein</fullName>
    </submittedName>
</protein>
<accession>A0ABY6BHD4</accession>
<dbReference type="RefSeq" id="WP_261695959.1">
    <property type="nucleotide sequence ID" value="NZ_CP104694.1"/>
</dbReference>
<organism evidence="4 5">
    <name type="scientific">Tahibacter amnicola</name>
    <dbReference type="NCBI Taxonomy" id="2976241"/>
    <lineage>
        <taxon>Bacteria</taxon>
        <taxon>Pseudomonadati</taxon>
        <taxon>Pseudomonadota</taxon>
        <taxon>Gammaproteobacteria</taxon>
        <taxon>Lysobacterales</taxon>
        <taxon>Rhodanobacteraceae</taxon>
        <taxon>Tahibacter</taxon>
    </lineage>
</organism>
<feature type="domain" description="DUF7939" evidence="3">
    <location>
        <begin position="478"/>
        <end position="538"/>
    </location>
</feature>
<keyword evidence="5" id="KW-1185">Reference proteome</keyword>
<dbReference type="Proteomes" id="UP001064632">
    <property type="component" value="Chromosome"/>
</dbReference>
<dbReference type="PANTHER" id="PTHR40940:SF1">
    <property type="entry name" value="PROTEIN BATD"/>
    <property type="match status" value="1"/>
</dbReference>
<dbReference type="Pfam" id="PF25607">
    <property type="entry name" value="DUF7939"/>
    <property type="match status" value="1"/>
</dbReference>
<evidence type="ECO:0000256" key="1">
    <source>
        <dbReference type="SAM" id="MobiDB-lite"/>
    </source>
</evidence>
<proteinExistence type="predicted"/>
<dbReference type="InterPro" id="IPR025738">
    <property type="entry name" value="BatD"/>
</dbReference>
<evidence type="ECO:0000313" key="4">
    <source>
        <dbReference type="EMBL" id="UXI69001.1"/>
    </source>
</evidence>
<reference evidence="4" key="1">
    <citation type="submission" date="2022-09" db="EMBL/GenBank/DDBJ databases">
        <title>Tahibacter sp. nov., isolated from a fresh water.</title>
        <authorList>
            <person name="Baek J.H."/>
            <person name="Lee J.K."/>
            <person name="Kim J.M."/>
            <person name="Jeon C.O."/>
        </authorList>
    </citation>
    <scope>NUCLEOTIDE SEQUENCE</scope>
    <source>
        <strain evidence="4">W38</strain>
    </source>
</reference>
<gene>
    <name evidence="4" type="ORF">N4264_04930</name>
</gene>
<feature type="region of interest" description="Disordered" evidence="1">
    <location>
        <begin position="558"/>
        <end position="587"/>
    </location>
</feature>
<evidence type="ECO:0000256" key="2">
    <source>
        <dbReference type="SAM" id="Phobius"/>
    </source>
</evidence>
<dbReference type="EMBL" id="CP104694">
    <property type="protein sequence ID" value="UXI69001.1"/>
    <property type="molecule type" value="Genomic_DNA"/>
</dbReference>
<dbReference type="Pfam" id="PF13584">
    <property type="entry name" value="BatD"/>
    <property type="match status" value="2"/>
</dbReference>